<reference evidence="1 2" key="1">
    <citation type="journal article" date="2017" name="ISME J.">
        <title>Potential for microbial H2 and metal transformations associated with novel bacteria and archaea in deep terrestrial subsurface sediments.</title>
        <authorList>
            <person name="Hernsdorf A.W."/>
            <person name="Amano Y."/>
            <person name="Miyakawa K."/>
            <person name="Ise K."/>
            <person name="Suzuki Y."/>
            <person name="Anantharaman K."/>
            <person name="Probst A."/>
            <person name="Burstein D."/>
            <person name="Thomas B.C."/>
            <person name="Banfield J.F."/>
        </authorList>
    </citation>
    <scope>NUCLEOTIDE SEQUENCE [LARGE SCALE GENOMIC DNA]</scope>
    <source>
        <strain evidence="1">HGW-Wallbacteria-1</strain>
    </source>
</reference>
<dbReference type="InterPro" id="IPR036648">
    <property type="entry name" value="CN_Hdrase_a/SCN_Hdrase_g_sf"/>
</dbReference>
<dbReference type="SUPFAM" id="SSF56209">
    <property type="entry name" value="Nitrile hydratase alpha chain"/>
    <property type="match status" value="1"/>
</dbReference>
<gene>
    <name evidence="1" type="ORF">CVV64_15810</name>
</gene>
<evidence type="ECO:0000313" key="2">
    <source>
        <dbReference type="Proteomes" id="UP000233256"/>
    </source>
</evidence>
<proteinExistence type="predicted"/>
<protein>
    <submittedName>
        <fullName evidence="1">Uncharacterized protein</fullName>
    </submittedName>
</protein>
<name>A0A2N1PLC4_9BACT</name>
<dbReference type="GO" id="GO:0046914">
    <property type="term" value="F:transition metal ion binding"/>
    <property type="evidence" value="ECO:0007669"/>
    <property type="project" value="InterPro"/>
</dbReference>
<dbReference type="GO" id="GO:0003824">
    <property type="term" value="F:catalytic activity"/>
    <property type="evidence" value="ECO:0007669"/>
    <property type="project" value="InterPro"/>
</dbReference>
<organism evidence="1 2">
    <name type="scientific">Candidatus Wallbacteria bacterium HGW-Wallbacteria-1</name>
    <dbReference type="NCBI Taxonomy" id="2013854"/>
    <lineage>
        <taxon>Bacteria</taxon>
        <taxon>Candidatus Walliibacteriota</taxon>
    </lineage>
</organism>
<dbReference type="AlphaFoldDB" id="A0A2N1PLC4"/>
<comment type="caution">
    <text evidence="1">The sequence shown here is derived from an EMBL/GenBank/DDBJ whole genome shotgun (WGS) entry which is preliminary data.</text>
</comment>
<dbReference type="Proteomes" id="UP000233256">
    <property type="component" value="Unassembled WGS sequence"/>
</dbReference>
<evidence type="ECO:0000313" key="1">
    <source>
        <dbReference type="EMBL" id="PKK89092.1"/>
    </source>
</evidence>
<accession>A0A2N1PLC4</accession>
<sequence length="139" mass="15434">MNWTTLEVIDLIDKINREASVNYRFRLLCLENPRKAISEITGKDVPEGFSLKIVDPSMEMVVRLGPMVGASDPCELLDKELEHIAGGKDVLEQIRSADNQVNAVSGRNLGQAMGEIMDYDQWIARLSGNSQQSQGILSE</sequence>
<dbReference type="EMBL" id="PGXC01000025">
    <property type="protein sequence ID" value="PKK89092.1"/>
    <property type="molecule type" value="Genomic_DNA"/>
</dbReference>